<keyword evidence="2" id="KW-1185">Reference proteome</keyword>
<reference evidence="1" key="1">
    <citation type="submission" date="2020-05" db="EMBL/GenBank/DDBJ databases">
        <title>Mycena genomes resolve the evolution of fungal bioluminescence.</title>
        <authorList>
            <person name="Tsai I.J."/>
        </authorList>
    </citation>
    <scope>NUCLEOTIDE SEQUENCE</scope>
    <source>
        <strain evidence="1">160909Yilan</strain>
    </source>
</reference>
<dbReference type="Proteomes" id="UP000623467">
    <property type="component" value="Unassembled WGS sequence"/>
</dbReference>
<sequence>MAAWARFSISSAQRHGIDPRPGYINPSISVPTPRTRPQLYLFPSSPTRCALYTHPRHPLSLASRATRPTEDLHWRSFSESIQPSSSPPWIHLTHCTGFVLPGPRRMFVLVAASSFEPVHFRHRIKTLQTLRRREFRNVADF</sequence>
<organism evidence="1 2">
    <name type="scientific">Mycena sanguinolenta</name>
    <dbReference type="NCBI Taxonomy" id="230812"/>
    <lineage>
        <taxon>Eukaryota</taxon>
        <taxon>Fungi</taxon>
        <taxon>Dikarya</taxon>
        <taxon>Basidiomycota</taxon>
        <taxon>Agaricomycotina</taxon>
        <taxon>Agaricomycetes</taxon>
        <taxon>Agaricomycetidae</taxon>
        <taxon>Agaricales</taxon>
        <taxon>Marasmiineae</taxon>
        <taxon>Mycenaceae</taxon>
        <taxon>Mycena</taxon>
    </lineage>
</organism>
<protein>
    <submittedName>
        <fullName evidence="1">Uncharacterized protein</fullName>
    </submittedName>
</protein>
<dbReference type="AlphaFoldDB" id="A0A8H6Y3T0"/>
<accession>A0A8H6Y3T0</accession>
<proteinExistence type="predicted"/>
<evidence type="ECO:0000313" key="2">
    <source>
        <dbReference type="Proteomes" id="UP000623467"/>
    </source>
</evidence>
<comment type="caution">
    <text evidence="1">The sequence shown here is derived from an EMBL/GenBank/DDBJ whole genome shotgun (WGS) entry which is preliminary data.</text>
</comment>
<dbReference type="EMBL" id="JACAZH010000013">
    <property type="protein sequence ID" value="KAF7351185.1"/>
    <property type="molecule type" value="Genomic_DNA"/>
</dbReference>
<gene>
    <name evidence="1" type="ORF">MSAN_01549400</name>
</gene>
<evidence type="ECO:0000313" key="1">
    <source>
        <dbReference type="EMBL" id="KAF7351185.1"/>
    </source>
</evidence>
<name>A0A8H6Y3T0_9AGAR</name>